<protein>
    <recommendedName>
        <fullName evidence="4">Rho-GAP domain-containing protein</fullName>
    </recommendedName>
</protein>
<evidence type="ECO:0000256" key="1">
    <source>
        <dbReference type="SAM" id="MobiDB-lite"/>
    </source>
</evidence>
<gene>
    <name evidence="2" type="ORF">CDAUBV1_LOCUS7384</name>
</gene>
<feature type="compositionally biased region" description="Polar residues" evidence="1">
    <location>
        <begin position="413"/>
        <end position="427"/>
    </location>
</feature>
<feature type="region of interest" description="Disordered" evidence="1">
    <location>
        <begin position="402"/>
        <end position="441"/>
    </location>
</feature>
<evidence type="ECO:0000313" key="3">
    <source>
        <dbReference type="Proteomes" id="UP001497525"/>
    </source>
</evidence>
<evidence type="ECO:0000313" key="2">
    <source>
        <dbReference type="EMBL" id="CAL5134161.1"/>
    </source>
</evidence>
<name>A0AAV2TD11_CALDB</name>
<dbReference type="InterPro" id="IPR008936">
    <property type="entry name" value="Rho_GTPase_activation_prot"/>
</dbReference>
<comment type="caution">
    <text evidence="2">The sequence shown here is derived from an EMBL/GenBank/DDBJ whole genome shotgun (WGS) entry which is preliminary data.</text>
</comment>
<dbReference type="EMBL" id="CAXLJL010000179">
    <property type="protein sequence ID" value="CAL5134161.1"/>
    <property type="molecule type" value="Genomic_DNA"/>
</dbReference>
<dbReference type="AlphaFoldDB" id="A0AAV2TD11"/>
<feature type="compositionally biased region" description="Low complexity" evidence="1">
    <location>
        <begin position="428"/>
        <end position="437"/>
    </location>
</feature>
<proteinExistence type="predicted"/>
<dbReference type="Proteomes" id="UP001497525">
    <property type="component" value="Unassembled WGS sequence"/>
</dbReference>
<sequence length="558" mass="64415">MSPARLCKQSPNGMRCYRSKFRNKFLNREFLRCEPKRPRKPKSPIPARDSFVALVLRPLPSKPTSDRPHQRCAKPFLRSEAAKHIVFLDASTMNEYYTQKMYEDTLDAARKIAYEPTERKRKPVTGHWKHIFAERLELIDFRPTVGPYVPQIIQVLVNAIEENATMSNIMPVFDNLHEYRRDAKRALVQLVEMRHQTDEMKKTAKNLSRPVIILTLRLFLNELGKKPLHFKKAHVSQMVKNPLLDYFLRPNVEVRKIAKSAILSSSRLHVDTLAFLMLHLHHIRQLTRSGPVEKIRLASIYGHLLISFWEKPKLCTIEFGMEKTIESALLEVMMDVCDVHFWNHITMLKIGAAFTNPIIIRKSMRTSTSVPTETTTDKISRSSAGTVARMMDIYSVQQYVNRPKDSKDKTEDSSTTISSVGQPYEKTSSSSSSSSLSPVGEKQSKDKWVLPKISYLSLPVPHVLPFAEISLLDARPGTWKSPSRRTEVSTSLRELMTEQFNPLRRTSRILNDIRTYRIMQLHGKPYNVLWQGQGNFREDRLGCTFTNPNPKIWRPSKF</sequence>
<dbReference type="SUPFAM" id="SSF48350">
    <property type="entry name" value="GTPase activation domain, GAP"/>
    <property type="match status" value="1"/>
</dbReference>
<organism evidence="2 3">
    <name type="scientific">Calicophoron daubneyi</name>
    <name type="common">Rumen fluke</name>
    <name type="synonym">Paramphistomum daubneyi</name>
    <dbReference type="NCBI Taxonomy" id="300641"/>
    <lineage>
        <taxon>Eukaryota</taxon>
        <taxon>Metazoa</taxon>
        <taxon>Spiralia</taxon>
        <taxon>Lophotrochozoa</taxon>
        <taxon>Platyhelminthes</taxon>
        <taxon>Trematoda</taxon>
        <taxon>Digenea</taxon>
        <taxon>Plagiorchiida</taxon>
        <taxon>Pronocephalata</taxon>
        <taxon>Paramphistomoidea</taxon>
        <taxon>Paramphistomidae</taxon>
        <taxon>Calicophoron</taxon>
    </lineage>
</organism>
<reference evidence="2" key="1">
    <citation type="submission" date="2024-06" db="EMBL/GenBank/DDBJ databases">
        <authorList>
            <person name="Liu X."/>
            <person name="Lenzi L."/>
            <person name="Haldenby T S."/>
            <person name="Uol C."/>
        </authorList>
    </citation>
    <scope>NUCLEOTIDE SEQUENCE</scope>
</reference>
<evidence type="ECO:0008006" key="4">
    <source>
        <dbReference type="Google" id="ProtNLM"/>
    </source>
</evidence>
<feature type="compositionally biased region" description="Basic and acidic residues" evidence="1">
    <location>
        <begin position="402"/>
        <end position="412"/>
    </location>
</feature>
<accession>A0AAV2TD11</accession>